<keyword evidence="3 7" id="KW-0560">Oxidoreductase</keyword>
<name>A0ABD5LRB9_AGRRD</name>
<evidence type="ECO:0000313" key="8">
    <source>
        <dbReference type="Proteomes" id="UP001438189"/>
    </source>
</evidence>
<dbReference type="InterPro" id="IPR050703">
    <property type="entry name" value="Flavin_MAO"/>
</dbReference>
<dbReference type="InterPro" id="IPR001613">
    <property type="entry name" value="Flavin_amine_oxidase"/>
</dbReference>
<gene>
    <name evidence="7" type="ORF">ABVB70_19360</name>
</gene>
<dbReference type="AlphaFoldDB" id="A0ABD5LRB9"/>
<feature type="domain" description="Amine oxidase" evidence="6">
    <location>
        <begin position="16"/>
        <end position="429"/>
    </location>
</feature>
<feature type="region of interest" description="Disordered" evidence="5">
    <location>
        <begin position="434"/>
        <end position="453"/>
    </location>
</feature>
<feature type="binding site" evidence="4">
    <location>
        <begin position="36"/>
        <end position="37"/>
    </location>
    <ligand>
        <name>FAD</name>
        <dbReference type="ChEBI" id="CHEBI:57692"/>
    </ligand>
</feature>
<dbReference type="EC" id="1.-.-.-" evidence="7"/>
<comment type="similarity">
    <text evidence="2">Belongs to the flavin monoamine oxidase family.</text>
</comment>
<dbReference type="GO" id="GO:0016491">
    <property type="term" value="F:oxidoreductase activity"/>
    <property type="evidence" value="ECO:0007669"/>
    <property type="project" value="UniProtKB-KW"/>
</dbReference>
<dbReference type="InterPro" id="IPR002937">
    <property type="entry name" value="Amino_oxidase"/>
</dbReference>
<dbReference type="PANTHER" id="PTHR43563:SF1">
    <property type="entry name" value="AMINE OXIDASE [FLAVIN-CONTAINING] B"/>
    <property type="match status" value="1"/>
</dbReference>
<evidence type="ECO:0000256" key="2">
    <source>
        <dbReference type="ARBA" id="ARBA00005995"/>
    </source>
</evidence>
<dbReference type="RefSeq" id="WP_353574447.1">
    <property type="nucleotide sequence ID" value="NZ_JBETME010000008.1"/>
</dbReference>
<dbReference type="EMBL" id="JBETME010000008">
    <property type="protein sequence ID" value="MES4992492.1"/>
    <property type="molecule type" value="Genomic_DNA"/>
</dbReference>
<comment type="caution">
    <text evidence="7">The sequence shown here is derived from an EMBL/GenBank/DDBJ whole genome shotgun (WGS) entry which is preliminary data.</text>
</comment>
<dbReference type="Pfam" id="PF01593">
    <property type="entry name" value="Amino_oxidase"/>
    <property type="match status" value="1"/>
</dbReference>
<evidence type="ECO:0000313" key="7">
    <source>
        <dbReference type="EMBL" id="MES4992492.1"/>
    </source>
</evidence>
<dbReference type="PRINTS" id="PR00757">
    <property type="entry name" value="AMINEOXDASEF"/>
</dbReference>
<proteinExistence type="inferred from homology"/>
<sequence>MDHETDFDVIVLGAGFAGVTAARELKNNGRKVVVLEARDRIGGRAWTSDLDGHKVELGCTWIHWFQPYVWAEFARSGLKLHEDPWLPPLTIWVDGKPQDIEFSEFRAILQSAWKKFAGDTPDGPRMDRPYSLDTIAEAEELDTLSVQDVLDRMGLSPLEKAAFAAEVSAQTNAPLDQSGYLSQLRWWSISGWDIGLMIDCLARYKVDSGVTSLITYMAERANLDIRLNSPVVDVVQDERGVTATTRDGRRFTAKKLVCAVPMNCLKNIRFTPTLAEDKLVLSREEHAAKGMKVLFRTEGEATGHAVIAPPGAPISLLNPIRIEGETRIYVGFGTDGAAFDPKNLDEVNAVLASLHPELKAVSTTGHDWANDEFSLGTWHMPRPTQNVRIAKAFKTLEGHVHFAGDYLGRNWVGFMDGAIESGLLTADKVETELRSASNPAPSRRFKAPPGLTG</sequence>
<dbReference type="InterPro" id="IPR036188">
    <property type="entry name" value="FAD/NAD-bd_sf"/>
</dbReference>
<organism evidence="7 8">
    <name type="scientific">Agrobacterium radiobacter</name>
    <dbReference type="NCBI Taxonomy" id="362"/>
    <lineage>
        <taxon>Bacteria</taxon>
        <taxon>Pseudomonadati</taxon>
        <taxon>Pseudomonadota</taxon>
        <taxon>Alphaproteobacteria</taxon>
        <taxon>Hyphomicrobiales</taxon>
        <taxon>Rhizobiaceae</taxon>
        <taxon>Rhizobium/Agrobacterium group</taxon>
        <taxon>Agrobacterium</taxon>
        <taxon>Agrobacterium tumefaciens complex</taxon>
    </lineage>
</organism>
<evidence type="ECO:0000256" key="1">
    <source>
        <dbReference type="ARBA" id="ARBA00001974"/>
    </source>
</evidence>
<dbReference type="Proteomes" id="UP001438189">
    <property type="component" value="Unassembled WGS sequence"/>
</dbReference>
<evidence type="ECO:0000256" key="3">
    <source>
        <dbReference type="ARBA" id="ARBA00023002"/>
    </source>
</evidence>
<dbReference type="SUPFAM" id="SSF51905">
    <property type="entry name" value="FAD/NAD(P)-binding domain"/>
    <property type="match status" value="1"/>
</dbReference>
<reference evidence="7 8" key="1">
    <citation type="submission" date="2024-06" db="EMBL/GenBank/DDBJ databases">
        <title>Genome sequencing of Agrobacterium spp. from tobacco in Serbia.</title>
        <authorList>
            <person name="Ilicic R.J."/>
            <person name="Studholme D.J."/>
            <person name="Jelusic A."/>
            <person name="Barac G."/>
            <person name="Bagi F."/>
            <person name="Popovic Milovanovic T."/>
        </authorList>
    </citation>
    <scope>NUCLEOTIDE SEQUENCE [LARGE SCALE GENOMIC DNA]</scope>
    <source>
        <strain evidence="7 8">DA1</strain>
    </source>
</reference>
<comment type="cofactor">
    <cofactor evidence="1">
        <name>FAD</name>
        <dbReference type="ChEBI" id="CHEBI:57692"/>
    </cofactor>
</comment>
<evidence type="ECO:0000256" key="4">
    <source>
        <dbReference type="PIRSR" id="PIRSR601613-1"/>
    </source>
</evidence>
<dbReference type="PANTHER" id="PTHR43563">
    <property type="entry name" value="AMINE OXIDASE"/>
    <property type="match status" value="1"/>
</dbReference>
<accession>A0ABD5LRB9</accession>
<evidence type="ECO:0000259" key="6">
    <source>
        <dbReference type="Pfam" id="PF01593"/>
    </source>
</evidence>
<protein>
    <submittedName>
        <fullName evidence="7">NAD(P)/FAD-dependent oxidoreductase</fullName>
        <ecNumber evidence="7">1.-.-.-</ecNumber>
    </submittedName>
</protein>
<feature type="binding site" evidence="4">
    <location>
        <position position="332"/>
    </location>
    <ligand>
        <name>substrate</name>
    </ligand>
</feature>
<dbReference type="Gene3D" id="3.50.50.60">
    <property type="entry name" value="FAD/NAD(P)-binding domain"/>
    <property type="match status" value="1"/>
</dbReference>
<feature type="binding site" evidence="4">
    <location>
        <position position="231"/>
    </location>
    <ligand>
        <name>FAD</name>
        <dbReference type="ChEBI" id="CHEBI:57692"/>
    </ligand>
</feature>
<evidence type="ECO:0000256" key="5">
    <source>
        <dbReference type="SAM" id="MobiDB-lite"/>
    </source>
</evidence>